<reference evidence="8" key="1">
    <citation type="submission" date="2021-01" db="UniProtKB">
        <authorList>
            <consortium name="EnsemblMetazoa"/>
        </authorList>
    </citation>
    <scope>IDENTIFICATION</scope>
</reference>
<dbReference type="Proteomes" id="UP000594262">
    <property type="component" value="Unplaced"/>
</dbReference>
<protein>
    <submittedName>
        <fullName evidence="8">Uncharacterized protein</fullName>
    </submittedName>
</protein>
<dbReference type="PANTHER" id="PTHR13437">
    <property type="entry name" value="NUCLEOPORIN P58/P45 NUCLEOPORIN-LIKE PROTEIN 1"/>
    <property type="match status" value="1"/>
</dbReference>
<accession>A0A7M5VFE1</accession>
<evidence type="ECO:0000256" key="5">
    <source>
        <dbReference type="ARBA" id="ARBA00023010"/>
    </source>
</evidence>
<dbReference type="Pfam" id="PF15967">
    <property type="entry name" value="Nucleoporin_FG2"/>
    <property type="match status" value="1"/>
</dbReference>
<evidence type="ECO:0000256" key="7">
    <source>
        <dbReference type="ARBA" id="ARBA00023242"/>
    </source>
</evidence>
<dbReference type="GO" id="GO:0017056">
    <property type="term" value="F:structural constituent of nuclear pore"/>
    <property type="evidence" value="ECO:0007669"/>
    <property type="project" value="InterPro"/>
</dbReference>
<dbReference type="GO" id="GO:0051028">
    <property type="term" value="P:mRNA transport"/>
    <property type="evidence" value="ECO:0007669"/>
    <property type="project" value="UniProtKB-KW"/>
</dbReference>
<evidence type="ECO:0000256" key="4">
    <source>
        <dbReference type="ARBA" id="ARBA00022927"/>
    </source>
</evidence>
<keyword evidence="5" id="KW-0811">Translocation</keyword>
<dbReference type="InterPro" id="IPR024882">
    <property type="entry name" value="NUP58/p45/49"/>
</dbReference>
<keyword evidence="4" id="KW-0653">Protein transport</keyword>
<dbReference type="GO" id="GO:0015031">
    <property type="term" value="P:protein transport"/>
    <property type="evidence" value="ECO:0007669"/>
    <property type="project" value="UniProtKB-KW"/>
</dbReference>
<dbReference type="OrthoDB" id="2538017at2759"/>
<keyword evidence="3" id="KW-0509">mRNA transport</keyword>
<evidence type="ECO:0000256" key="1">
    <source>
        <dbReference type="ARBA" id="ARBA00004567"/>
    </source>
</evidence>
<keyword evidence="7" id="KW-0539">Nucleus</keyword>
<evidence type="ECO:0000256" key="6">
    <source>
        <dbReference type="ARBA" id="ARBA00023132"/>
    </source>
</evidence>
<sequence>MKRLNESFIGLASELYQVHEQIKIMKEKYLHYRRVVFSDASDPFAPRKKKMILAAMKVTKGPSPFPVAQGASIMAAAFKTEQKSTATIGGTTLTKPSCFPAGSTSSFSLSKPTGLTRSFSFDGSSNNKTNPGWVFKC</sequence>
<keyword evidence="9" id="KW-1185">Reference proteome</keyword>
<dbReference type="PANTHER" id="PTHR13437:SF2">
    <property type="entry name" value="NUCLEOPORIN P58_P45"/>
    <property type="match status" value="1"/>
</dbReference>
<evidence type="ECO:0000313" key="9">
    <source>
        <dbReference type="Proteomes" id="UP000594262"/>
    </source>
</evidence>
<keyword evidence="2" id="KW-0813">Transport</keyword>
<evidence type="ECO:0000313" key="8">
    <source>
        <dbReference type="EnsemblMetazoa" id="CLYHEMP009659.1"/>
    </source>
</evidence>
<dbReference type="GO" id="GO:0005643">
    <property type="term" value="C:nuclear pore"/>
    <property type="evidence" value="ECO:0007669"/>
    <property type="project" value="UniProtKB-SubCell"/>
</dbReference>
<comment type="subcellular location">
    <subcellularLocation>
        <location evidence="1">Nucleus</location>
        <location evidence="1">Nuclear pore complex</location>
    </subcellularLocation>
</comment>
<proteinExistence type="predicted"/>
<dbReference type="EnsemblMetazoa" id="CLYHEMT009659.1">
    <property type="protein sequence ID" value="CLYHEMP009659.1"/>
    <property type="gene ID" value="CLYHEMG009659"/>
</dbReference>
<dbReference type="Gene3D" id="6.10.140.1350">
    <property type="match status" value="1"/>
</dbReference>
<name>A0A7M5VFE1_9CNID</name>
<dbReference type="AlphaFoldDB" id="A0A7M5VFE1"/>
<keyword evidence="6" id="KW-0906">Nuclear pore complex</keyword>
<organism evidence="8 9">
    <name type="scientific">Clytia hemisphaerica</name>
    <dbReference type="NCBI Taxonomy" id="252671"/>
    <lineage>
        <taxon>Eukaryota</taxon>
        <taxon>Metazoa</taxon>
        <taxon>Cnidaria</taxon>
        <taxon>Hydrozoa</taxon>
        <taxon>Hydroidolina</taxon>
        <taxon>Leptothecata</taxon>
        <taxon>Obeliida</taxon>
        <taxon>Clytiidae</taxon>
        <taxon>Clytia</taxon>
    </lineage>
</organism>
<dbReference type="GO" id="GO:0008139">
    <property type="term" value="F:nuclear localization sequence binding"/>
    <property type="evidence" value="ECO:0007669"/>
    <property type="project" value="InterPro"/>
</dbReference>
<evidence type="ECO:0000256" key="3">
    <source>
        <dbReference type="ARBA" id="ARBA00022816"/>
    </source>
</evidence>
<evidence type="ECO:0000256" key="2">
    <source>
        <dbReference type="ARBA" id="ARBA00022448"/>
    </source>
</evidence>